<keyword evidence="1" id="KW-0175">Coiled coil</keyword>
<evidence type="ECO:0008006" key="5">
    <source>
        <dbReference type="Google" id="ProtNLM"/>
    </source>
</evidence>
<dbReference type="EMBL" id="LT608172">
    <property type="protein sequence ID" value="SCM19633.1"/>
    <property type="molecule type" value="Genomic_DNA"/>
</dbReference>
<dbReference type="Proteomes" id="UP000507163">
    <property type="component" value="Chromosome 6"/>
</dbReference>
<dbReference type="PANTHER" id="PTHR23244">
    <property type="entry name" value="KELCH REPEAT DOMAIN"/>
    <property type="match status" value="1"/>
</dbReference>
<evidence type="ECO:0000313" key="4">
    <source>
        <dbReference type="Proteomes" id="UP000507163"/>
    </source>
</evidence>
<feature type="compositionally biased region" description="Basic and acidic residues" evidence="2">
    <location>
        <begin position="675"/>
        <end position="705"/>
    </location>
</feature>
<accession>A0A1C6Y8L9</accession>
<dbReference type="AlphaFoldDB" id="A0A1C6Y8L9"/>
<name>A0A1C6Y8L9_PLACU</name>
<sequence length="915" mass="107130">MNIINYLYSKSKNIYNRNINAYNYNNIENENLISHFSDTNNNYSNNSYSSKSSSHTLAVSNRNFDRYAKNKNIEKNYEHAEDGQEEYNEKRETMASYLNKSGNIKDLEKKNMINSNSNFYIRNSNSNTSNGSNSNKILQQNSGNGMINSNIDNSKLCYEFNIYNIGFDKKVYKNRCDGVCVLNDNIYIFDKIKKCIYLYTPYNNVWYIFLDIYEEISIKKSNIDIPNMYDMENEKQYIQHKYVNNISFLNYADMVYLNDYLFIISSNSQFMNICKVNINNMNTLFRAIVISSYEKKNSKISDMNNNEKQRDEKIRELAKNNKHSNLLVNKTDVDGNYKPELNKYGHNMEDNKNENIDYYEKVYSDEEKEKEERSDEYIYVSGISKFDEFFGDEKNENSKKQIIKARDYFSLCSVSEKSCSLIYLFGGKGNTIKEKNEYIDIIYNDLYVYDFYMNKWTELYECKNDNIDDQSEINEEYYEHVHVENSNSHDHVNNNCENFINSKEEPKLYDFNAECYESFIPNEKKNIGEGEINNETDKFNIFFPFDENCENMNKIEKPSVCDKNSNNISSPIITIKEESPTKKLGVNKNGHQIDEQLFTGLEISNNVSKKKKNIENTVEECSKNNSDQGSNKDNLYSLIFDSISMLNDEKNICCLGAGSNADMGSLFGSSNVNEAPKEEAKNDKVKNDVKNGEKNDEKNDVKDDMPNDVAKRHEQIKGNCINCRKNEECKYICEMIKKNIKIKKLKWLGRRAGHTCNYYKNNLYIFGGINYYSFNKNKINLNFCNNLYLYNIETNRCFEIIGKGNIPEKRYRHSSIIVNDYMFILGGECKNSTLPKNDIFFYNFENSVWSEIIINSTLGSHALYKSIWLENFGSIYMFGSSILRLTKKNFQYTPSYKSNTDKIKNSKDKIVKRKK</sequence>
<dbReference type="Pfam" id="PF24681">
    <property type="entry name" value="Kelch_KLHDC2_KLHL20_DRC7"/>
    <property type="match status" value="1"/>
</dbReference>
<feature type="region of interest" description="Disordered" evidence="2">
    <location>
        <begin position="670"/>
        <end position="705"/>
    </location>
</feature>
<evidence type="ECO:0000313" key="3">
    <source>
        <dbReference type="EMBL" id="SCM19633.1"/>
    </source>
</evidence>
<feature type="coiled-coil region" evidence="1">
    <location>
        <begin position="70"/>
        <end position="100"/>
    </location>
</feature>
<dbReference type="Gene3D" id="2.120.10.80">
    <property type="entry name" value="Kelch-type beta propeller"/>
    <property type="match status" value="2"/>
</dbReference>
<evidence type="ECO:0000256" key="2">
    <source>
        <dbReference type="SAM" id="MobiDB-lite"/>
    </source>
</evidence>
<organism evidence="3 4">
    <name type="scientific">Plasmodium chabaudi chabaudi</name>
    <dbReference type="NCBI Taxonomy" id="31271"/>
    <lineage>
        <taxon>Eukaryota</taxon>
        <taxon>Sar</taxon>
        <taxon>Alveolata</taxon>
        <taxon>Apicomplexa</taxon>
        <taxon>Aconoidasida</taxon>
        <taxon>Haemosporida</taxon>
        <taxon>Plasmodiidae</taxon>
        <taxon>Plasmodium</taxon>
        <taxon>Plasmodium (Vinckeia)</taxon>
    </lineage>
</organism>
<dbReference type="SUPFAM" id="SSF117281">
    <property type="entry name" value="Kelch motif"/>
    <property type="match status" value="2"/>
</dbReference>
<protein>
    <recommendedName>
        <fullName evidence="5">Kelch domain-containing protein</fullName>
    </recommendedName>
</protein>
<reference evidence="3 4" key="1">
    <citation type="submission" date="2016-08" db="EMBL/GenBank/DDBJ databases">
        <authorList>
            <consortium name="Pathogen Informatics"/>
        </authorList>
    </citation>
    <scope>NUCLEOTIDE SEQUENCE [LARGE SCALE GENOMIC DNA]</scope>
    <source>
        <strain evidence="3 4">AJ</strain>
    </source>
</reference>
<dbReference type="InterPro" id="IPR015915">
    <property type="entry name" value="Kelch-typ_b-propeller"/>
</dbReference>
<proteinExistence type="predicted"/>
<evidence type="ECO:0000256" key="1">
    <source>
        <dbReference type="SAM" id="Coils"/>
    </source>
</evidence>
<dbReference type="PANTHER" id="PTHR23244:SF488">
    <property type="entry name" value="BTB DOMAIN-CONTAINING PROTEIN"/>
    <property type="match status" value="1"/>
</dbReference>
<gene>
    <name evidence="3" type="ORF">PCHAJ_000094800</name>
</gene>